<gene>
    <name evidence="6" type="ORF">NCGR_LOCUS50396</name>
</gene>
<sequence length="1146" mass="123834">MDTPDRPRAAAAGFEDSPVFNFINNLSPIPPPKPLDTAHNVQLFKSSDLAPVSSIFDSPHALPQHLRGMRRRSEKAGVSNKGVDKASDHHPVNSTTPKCKTISGDNSKPLRTPPRALPGIGLHLNALAAIPKEKIDIQSTINELSNLIGPSGSSPAPSEQININDDFNQTTDVATAEASSQGSPKKKRQKFDNGDGTSCKRCSCKKSKCLKLYCECFAAGVYCSEPCSCIGCLNNQSHTETVLSTRQQIESRNPLAFAPKVIHTSEPGLELGDFSNKTPASARHKRGCNCKKSSCLKKYCECFQGGVGCSISCRCEGCKNAFGKREGAAVLGIEEPKQGLEEKNVCVKEEKSEIDKQLVIYQTTDAAPAENVLTTPSMVECSRRPGPGRNGTKPDPRRKQPITAVPAASANLKAPLTPIPFHPLAFLPSCPPSPLPTAPRTPSRARLRFVATASPTTPPEPPIGAPPAAAAAAAPDPMEAEVGAPNLPLPEPAGSEPDDARLSPPPPAPAPAPPPPPPPPPPPAPVLPPTPAAEAAAPTASAAVSPPAPAPAPAPAEANGNSDRKRRRKAEDGDGCKTCSCKKSRCMKLYCVCFASGSHCTESCGCEPCENKQPLQVAPRTAPVLPLKPVQTSEAGQDIVEQVIRSPMDLIRRKCTCKKSGCLKKYCDCYQEGQDAPSTVNAMIVETHLGEKGFRQMIKGSSESLSRPALPLFLSVGTEAVLLEGTVWSRDQLRRAWARSGMGVLCGSVTGPGELHRCPCRRGKAQVLMLYVGAAGSSSGGDALCANGAGGARYDFNVQFEPVPDTKIFLILILQLALFWMERNGTEVDSSDDEDDFYISRQLSPIPPSPVSRESSFQQETLVGVEVQTMNGHLYPKPLAQVRPEPSSWQPSRRPVEEPRGEIWRFSRRPSEDGTSDAMEAHAIAPRESKKPEIHGDNRFSIPRCIEVMSAMAELSPVEKSLAPDVFLDASNREIFLSLSVDIRPMWLRLLDATDLLTFSFVQWEFLVPCPDIIHVMWHCAIVKECPDSWNLTLQPCWRAMHQLMFIHAHEVRLPGGKAREEMMCPVSPEQWQQRAVATQTAQTTGTTRGQVCANQALRMQMHVPVPKRQTWEHVSHGRHQAAPSRWGAAVPGCRRRAGLTNQAAE</sequence>
<feature type="region of interest" description="Disordered" evidence="4">
    <location>
        <begin position="175"/>
        <end position="198"/>
    </location>
</feature>
<organism evidence="6 7">
    <name type="scientific">Miscanthus lutarioriparius</name>
    <dbReference type="NCBI Taxonomy" id="422564"/>
    <lineage>
        <taxon>Eukaryota</taxon>
        <taxon>Viridiplantae</taxon>
        <taxon>Streptophyta</taxon>
        <taxon>Embryophyta</taxon>
        <taxon>Tracheophyta</taxon>
        <taxon>Spermatophyta</taxon>
        <taxon>Magnoliopsida</taxon>
        <taxon>Liliopsida</taxon>
        <taxon>Poales</taxon>
        <taxon>Poaceae</taxon>
        <taxon>PACMAD clade</taxon>
        <taxon>Panicoideae</taxon>
        <taxon>Andropogonodae</taxon>
        <taxon>Andropogoneae</taxon>
        <taxon>Saccharinae</taxon>
        <taxon>Miscanthus</taxon>
    </lineage>
</organism>
<accession>A0A811RAN0</accession>
<dbReference type="EMBL" id="CAJGYO010000014">
    <property type="protein sequence ID" value="CAD6267091.1"/>
    <property type="molecule type" value="Genomic_DNA"/>
</dbReference>
<protein>
    <recommendedName>
        <fullName evidence="5">CRC domain-containing protein</fullName>
    </recommendedName>
</protein>
<dbReference type="Pfam" id="PF03638">
    <property type="entry name" value="TCR"/>
    <property type="match status" value="4"/>
</dbReference>
<dbReference type="InterPro" id="IPR033467">
    <property type="entry name" value="Tesmin/TSO1-like_CXC"/>
</dbReference>
<comment type="caution">
    <text evidence="6">The sequence shown here is derived from an EMBL/GenBank/DDBJ whole genome shotgun (WGS) entry which is preliminary data.</text>
</comment>
<dbReference type="GO" id="GO:0005634">
    <property type="term" value="C:nucleus"/>
    <property type="evidence" value="ECO:0007669"/>
    <property type="project" value="UniProtKB-SubCell"/>
</dbReference>
<dbReference type="PROSITE" id="PS51634">
    <property type="entry name" value="CRC"/>
    <property type="match status" value="2"/>
</dbReference>
<feature type="compositionally biased region" description="Low complexity" evidence="4">
    <location>
        <begin position="466"/>
        <end position="481"/>
    </location>
</feature>
<dbReference type="SMART" id="SM01114">
    <property type="entry name" value="CXC"/>
    <property type="match status" value="4"/>
</dbReference>
<dbReference type="Proteomes" id="UP000604825">
    <property type="component" value="Unassembled WGS sequence"/>
</dbReference>
<feature type="compositionally biased region" description="Pro residues" evidence="4">
    <location>
        <begin position="503"/>
        <end position="531"/>
    </location>
</feature>
<dbReference type="PANTHER" id="PTHR46159">
    <property type="entry name" value="PROTEIN TESMIN/TSO1-LIKE CXC 2"/>
    <property type="match status" value="1"/>
</dbReference>
<dbReference type="InterPro" id="IPR005172">
    <property type="entry name" value="CRC"/>
</dbReference>
<evidence type="ECO:0000313" key="6">
    <source>
        <dbReference type="EMBL" id="CAD6267091.1"/>
    </source>
</evidence>
<feature type="region of interest" description="Disordered" evidence="4">
    <location>
        <begin position="453"/>
        <end position="577"/>
    </location>
</feature>
<dbReference type="PRINTS" id="PR01217">
    <property type="entry name" value="PRICHEXTENSN"/>
</dbReference>
<dbReference type="GO" id="GO:0003700">
    <property type="term" value="F:DNA-binding transcription factor activity"/>
    <property type="evidence" value="ECO:0007669"/>
    <property type="project" value="InterPro"/>
</dbReference>
<comment type="similarity">
    <text evidence="2">Belongs to the lin-54 family.</text>
</comment>
<evidence type="ECO:0000256" key="3">
    <source>
        <dbReference type="ARBA" id="ARBA00023242"/>
    </source>
</evidence>
<proteinExistence type="inferred from homology"/>
<keyword evidence="3" id="KW-0539">Nucleus</keyword>
<evidence type="ECO:0000259" key="5">
    <source>
        <dbReference type="PROSITE" id="PS51634"/>
    </source>
</evidence>
<dbReference type="SUPFAM" id="SSF101447">
    <property type="entry name" value="Formin homology 2 domain (FH2 domain)"/>
    <property type="match status" value="1"/>
</dbReference>
<feature type="domain" description="CRC" evidence="5">
    <location>
        <begin position="575"/>
        <end position="690"/>
    </location>
</feature>
<comment type="subcellular location">
    <subcellularLocation>
        <location evidence="1">Nucleus</location>
    </subcellularLocation>
</comment>
<keyword evidence="7" id="KW-1185">Reference proteome</keyword>
<reference evidence="6" key="1">
    <citation type="submission" date="2020-10" db="EMBL/GenBank/DDBJ databases">
        <authorList>
            <person name="Han B."/>
            <person name="Lu T."/>
            <person name="Zhao Q."/>
            <person name="Huang X."/>
            <person name="Zhao Y."/>
        </authorList>
    </citation>
    <scope>NUCLEOTIDE SEQUENCE</scope>
</reference>
<dbReference type="OrthoDB" id="1921318at2759"/>
<evidence type="ECO:0000256" key="2">
    <source>
        <dbReference type="ARBA" id="ARBA00007267"/>
    </source>
</evidence>
<dbReference type="AlphaFoldDB" id="A0A811RAN0"/>
<evidence type="ECO:0000256" key="1">
    <source>
        <dbReference type="ARBA" id="ARBA00004123"/>
    </source>
</evidence>
<evidence type="ECO:0000256" key="4">
    <source>
        <dbReference type="SAM" id="MobiDB-lite"/>
    </source>
</evidence>
<dbReference type="PANTHER" id="PTHR46159:SF19">
    <property type="entry name" value="OS12G0605500 PROTEIN"/>
    <property type="match status" value="1"/>
</dbReference>
<evidence type="ECO:0000313" key="7">
    <source>
        <dbReference type="Proteomes" id="UP000604825"/>
    </source>
</evidence>
<feature type="domain" description="CRC" evidence="5">
    <location>
        <begin position="198"/>
        <end position="323"/>
    </location>
</feature>
<feature type="compositionally biased region" description="Polar residues" evidence="4">
    <location>
        <begin position="92"/>
        <end position="106"/>
    </location>
</feature>
<feature type="region of interest" description="Disordered" evidence="4">
    <location>
        <begin position="66"/>
        <end position="111"/>
    </location>
</feature>
<feature type="region of interest" description="Disordered" evidence="4">
    <location>
        <begin position="378"/>
        <end position="400"/>
    </location>
</feature>
<feature type="compositionally biased region" description="Pro residues" evidence="4">
    <location>
        <begin position="456"/>
        <end position="465"/>
    </location>
</feature>
<feature type="compositionally biased region" description="Basic and acidic residues" evidence="4">
    <location>
        <begin position="82"/>
        <end position="91"/>
    </location>
</feature>
<feature type="compositionally biased region" description="Low complexity" evidence="4">
    <location>
        <begin position="532"/>
        <end position="545"/>
    </location>
</feature>
<name>A0A811RAN0_9POAL</name>
<dbReference type="InterPro" id="IPR044522">
    <property type="entry name" value="TSO1-like"/>
</dbReference>